<proteinExistence type="inferred from homology"/>
<feature type="domain" description="HTH lysR-type" evidence="4">
    <location>
        <begin position="11"/>
        <end position="60"/>
    </location>
</feature>
<name>A0AAE2RC65_AGRVI</name>
<dbReference type="PANTHER" id="PTHR30126">
    <property type="entry name" value="HTH-TYPE TRANSCRIPTIONAL REGULATOR"/>
    <property type="match status" value="1"/>
</dbReference>
<comment type="caution">
    <text evidence="5">The sequence shown here is derived from an EMBL/GenBank/DDBJ whole genome shotgun (WGS) entry which is preliminary data.</text>
</comment>
<dbReference type="EMBL" id="JACXXJ020000003">
    <property type="protein sequence ID" value="MBF2713951.1"/>
    <property type="molecule type" value="Genomic_DNA"/>
</dbReference>
<evidence type="ECO:0000313" key="5">
    <source>
        <dbReference type="EMBL" id="MBF2713951.1"/>
    </source>
</evidence>
<dbReference type="Gene3D" id="1.10.10.10">
    <property type="entry name" value="Winged helix-like DNA-binding domain superfamily/Winged helix DNA-binding domain"/>
    <property type="match status" value="1"/>
</dbReference>
<organism evidence="5 6">
    <name type="scientific">Agrobacterium vitis</name>
    <name type="common">Rhizobium vitis</name>
    <dbReference type="NCBI Taxonomy" id="373"/>
    <lineage>
        <taxon>Bacteria</taxon>
        <taxon>Pseudomonadati</taxon>
        <taxon>Pseudomonadota</taxon>
        <taxon>Alphaproteobacteria</taxon>
        <taxon>Hyphomicrobiales</taxon>
        <taxon>Rhizobiaceae</taxon>
        <taxon>Rhizobium/Agrobacterium group</taxon>
        <taxon>Agrobacterium</taxon>
    </lineage>
</organism>
<dbReference type="PANTHER" id="PTHR30126:SF39">
    <property type="entry name" value="HTH-TYPE TRANSCRIPTIONAL REGULATOR CYSL"/>
    <property type="match status" value="1"/>
</dbReference>
<dbReference type="InterPro" id="IPR036390">
    <property type="entry name" value="WH_DNA-bd_sf"/>
</dbReference>
<dbReference type="Proteomes" id="UP000655037">
    <property type="component" value="Unassembled WGS sequence"/>
</dbReference>
<dbReference type="PROSITE" id="PS50931">
    <property type="entry name" value="HTH_LYSR"/>
    <property type="match status" value="1"/>
</dbReference>
<evidence type="ECO:0000259" key="4">
    <source>
        <dbReference type="PROSITE" id="PS50931"/>
    </source>
</evidence>
<dbReference type="AlphaFoldDB" id="A0AAE2RC65"/>
<accession>A0AAE2RC65</accession>
<evidence type="ECO:0000256" key="2">
    <source>
        <dbReference type="ARBA" id="ARBA00023015"/>
    </source>
</evidence>
<evidence type="ECO:0000313" key="6">
    <source>
        <dbReference type="Proteomes" id="UP000655037"/>
    </source>
</evidence>
<evidence type="ECO:0000256" key="3">
    <source>
        <dbReference type="ARBA" id="ARBA00023163"/>
    </source>
</evidence>
<comment type="similarity">
    <text evidence="1">Belongs to the LysR transcriptional regulatory family.</text>
</comment>
<gene>
    <name evidence="5" type="ORF">IEI95_006700</name>
</gene>
<protein>
    <submittedName>
        <fullName evidence="5">LysR family transcriptional regulator</fullName>
    </submittedName>
</protein>
<dbReference type="GO" id="GO:0003700">
    <property type="term" value="F:DNA-binding transcription factor activity"/>
    <property type="evidence" value="ECO:0007669"/>
    <property type="project" value="InterPro"/>
</dbReference>
<keyword evidence="2" id="KW-0805">Transcription regulation</keyword>
<evidence type="ECO:0000256" key="1">
    <source>
        <dbReference type="ARBA" id="ARBA00009437"/>
    </source>
</evidence>
<sequence>MQLISSSVILLDAVARAGSFRGAAEKLNMSASAINRQIISLEHDTGLPLLERLPHGVLPTATGERRLAVCSFRRRNSGLEERGPAFSADIGSWGCKGLAGSG</sequence>
<dbReference type="InterPro" id="IPR036388">
    <property type="entry name" value="WH-like_DNA-bd_sf"/>
</dbReference>
<dbReference type="GO" id="GO:0000976">
    <property type="term" value="F:transcription cis-regulatory region binding"/>
    <property type="evidence" value="ECO:0007669"/>
    <property type="project" value="TreeGrafter"/>
</dbReference>
<keyword evidence="3" id="KW-0804">Transcription</keyword>
<dbReference type="InterPro" id="IPR000847">
    <property type="entry name" value="LysR_HTH_N"/>
</dbReference>
<reference evidence="5" key="1">
    <citation type="submission" date="2020-11" db="EMBL/GenBank/DDBJ databases">
        <title>Agrobacterium vitis strain K377 genome.</title>
        <authorList>
            <person name="Xi H."/>
        </authorList>
    </citation>
    <scope>NUCLEOTIDE SEQUENCE</scope>
    <source>
        <strain evidence="5">K377</strain>
    </source>
</reference>
<dbReference type="Pfam" id="PF00126">
    <property type="entry name" value="HTH_1"/>
    <property type="match status" value="1"/>
</dbReference>
<dbReference type="SUPFAM" id="SSF46785">
    <property type="entry name" value="Winged helix' DNA-binding domain"/>
    <property type="match status" value="1"/>
</dbReference>